<proteinExistence type="predicted"/>
<reference evidence="1" key="1">
    <citation type="journal article" date="2023" name="Plant J.">
        <title>Genome sequences and population genomics provide insights into the demographic history, inbreeding, and mutation load of two 'living fossil' tree species of Dipteronia.</title>
        <authorList>
            <person name="Feng Y."/>
            <person name="Comes H.P."/>
            <person name="Chen J."/>
            <person name="Zhu S."/>
            <person name="Lu R."/>
            <person name="Zhang X."/>
            <person name="Li P."/>
            <person name="Qiu J."/>
            <person name="Olsen K.M."/>
            <person name="Qiu Y."/>
        </authorList>
    </citation>
    <scope>NUCLEOTIDE SEQUENCE</scope>
    <source>
        <strain evidence="1">NBL</strain>
    </source>
</reference>
<keyword evidence="2" id="KW-1185">Reference proteome</keyword>
<dbReference type="Proteomes" id="UP001281410">
    <property type="component" value="Unassembled WGS sequence"/>
</dbReference>
<evidence type="ECO:0000313" key="2">
    <source>
        <dbReference type="Proteomes" id="UP001281410"/>
    </source>
</evidence>
<dbReference type="AlphaFoldDB" id="A0AAD9ZVB7"/>
<evidence type="ECO:0000313" key="1">
    <source>
        <dbReference type="EMBL" id="KAK3193766.1"/>
    </source>
</evidence>
<sequence>MPFSWVCNFTCISDRTNVVSSQSIATKVVHNYMTATGQNNCGSIFQDPRFWGRTVGFRRLCLVVSPPLVDFLETVRAAVVQGIHRSLKDDVGCHCRSLLDRLVYVGGGFEIAVAPSNRWRQGGGWPASSGQISVRHLRRRLLLG</sequence>
<accession>A0AAD9ZVB7</accession>
<organism evidence="1 2">
    <name type="scientific">Dipteronia sinensis</name>
    <dbReference type="NCBI Taxonomy" id="43782"/>
    <lineage>
        <taxon>Eukaryota</taxon>
        <taxon>Viridiplantae</taxon>
        <taxon>Streptophyta</taxon>
        <taxon>Embryophyta</taxon>
        <taxon>Tracheophyta</taxon>
        <taxon>Spermatophyta</taxon>
        <taxon>Magnoliopsida</taxon>
        <taxon>eudicotyledons</taxon>
        <taxon>Gunneridae</taxon>
        <taxon>Pentapetalae</taxon>
        <taxon>rosids</taxon>
        <taxon>malvids</taxon>
        <taxon>Sapindales</taxon>
        <taxon>Sapindaceae</taxon>
        <taxon>Hippocastanoideae</taxon>
        <taxon>Acereae</taxon>
        <taxon>Dipteronia</taxon>
    </lineage>
</organism>
<comment type="caution">
    <text evidence="1">The sequence shown here is derived from an EMBL/GenBank/DDBJ whole genome shotgun (WGS) entry which is preliminary data.</text>
</comment>
<gene>
    <name evidence="1" type="ORF">Dsin_025076</name>
</gene>
<dbReference type="EMBL" id="JANJYJ010000008">
    <property type="protein sequence ID" value="KAK3193766.1"/>
    <property type="molecule type" value="Genomic_DNA"/>
</dbReference>
<name>A0AAD9ZVB7_9ROSI</name>
<protein>
    <submittedName>
        <fullName evidence="1">Uncharacterized protein</fullName>
    </submittedName>
</protein>